<dbReference type="EMBL" id="LCJG01000037">
    <property type="protein sequence ID" value="KKT72440.1"/>
    <property type="molecule type" value="Genomic_DNA"/>
</dbReference>
<dbReference type="STRING" id="1618384.UW68_C0037G0007"/>
<sequence>MPAPIGQQVVDNLFELGKSTVKSAADAGKQIVETTIEQITGAPSGAGAPQADKSSEQGKIDRERKAAESKQKDQQRYEQVKGELEQYRQRRQQLDQQIAQEKAQQDQEKQQKEAGEKREKESFVQSLLKKVGAGAHGETAKQKE</sequence>
<feature type="compositionally biased region" description="Basic and acidic residues" evidence="1">
    <location>
        <begin position="103"/>
        <end position="122"/>
    </location>
</feature>
<evidence type="ECO:0008006" key="4">
    <source>
        <dbReference type="Google" id="ProtNLM"/>
    </source>
</evidence>
<accession>A0A0G1JM38</accession>
<organism evidence="2 3">
    <name type="scientific">Candidatus Collierbacteria bacterium GW2011_GWB1_44_6</name>
    <dbReference type="NCBI Taxonomy" id="1618384"/>
    <lineage>
        <taxon>Bacteria</taxon>
        <taxon>Candidatus Collieribacteriota</taxon>
    </lineage>
</organism>
<evidence type="ECO:0000313" key="2">
    <source>
        <dbReference type="EMBL" id="KKT72440.1"/>
    </source>
</evidence>
<comment type="caution">
    <text evidence="2">The sequence shown here is derived from an EMBL/GenBank/DDBJ whole genome shotgun (WGS) entry which is preliminary data.</text>
</comment>
<protein>
    <recommendedName>
        <fullName evidence="4">Erp42 protein</fullName>
    </recommendedName>
</protein>
<reference evidence="2 3" key="1">
    <citation type="journal article" date="2015" name="Nature">
        <title>rRNA introns, odd ribosomes, and small enigmatic genomes across a large radiation of phyla.</title>
        <authorList>
            <person name="Brown C.T."/>
            <person name="Hug L.A."/>
            <person name="Thomas B.C."/>
            <person name="Sharon I."/>
            <person name="Castelle C.J."/>
            <person name="Singh A."/>
            <person name="Wilkins M.J."/>
            <person name="Williams K.H."/>
            <person name="Banfield J.F."/>
        </authorList>
    </citation>
    <scope>NUCLEOTIDE SEQUENCE [LARGE SCALE GENOMIC DNA]</scope>
</reference>
<feature type="compositionally biased region" description="Basic and acidic residues" evidence="1">
    <location>
        <begin position="53"/>
        <end position="88"/>
    </location>
</feature>
<evidence type="ECO:0000313" key="3">
    <source>
        <dbReference type="Proteomes" id="UP000034835"/>
    </source>
</evidence>
<dbReference type="AlphaFoldDB" id="A0A0G1JM38"/>
<feature type="region of interest" description="Disordered" evidence="1">
    <location>
        <begin position="39"/>
        <end position="144"/>
    </location>
</feature>
<name>A0A0G1JM38_9BACT</name>
<proteinExistence type="predicted"/>
<gene>
    <name evidence="2" type="ORF">UW68_C0037G0007</name>
</gene>
<dbReference type="Proteomes" id="UP000034835">
    <property type="component" value="Unassembled WGS sequence"/>
</dbReference>
<evidence type="ECO:0000256" key="1">
    <source>
        <dbReference type="SAM" id="MobiDB-lite"/>
    </source>
</evidence>